<gene>
    <name evidence="7" type="ORF">MVEN_02486600</name>
</gene>
<evidence type="ECO:0000256" key="2">
    <source>
        <dbReference type="PROSITE-ProRule" id="PRU00267"/>
    </source>
</evidence>
<dbReference type="SMART" id="SM00398">
    <property type="entry name" value="HMG"/>
    <property type="match status" value="1"/>
</dbReference>
<dbReference type="GO" id="GO:0044027">
    <property type="term" value="P:negative regulation of gene expression via chromosomal CpG island methylation"/>
    <property type="evidence" value="ECO:0007669"/>
    <property type="project" value="TreeGrafter"/>
</dbReference>
<dbReference type="SMART" id="SM00466">
    <property type="entry name" value="SRA"/>
    <property type="match status" value="1"/>
</dbReference>
<dbReference type="AlphaFoldDB" id="A0A8H6WXI2"/>
<dbReference type="EMBL" id="JACAZI010000033">
    <property type="protein sequence ID" value="KAF7330473.1"/>
    <property type="molecule type" value="Genomic_DNA"/>
</dbReference>
<dbReference type="SUPFAM" id="SSF88697">
    <property type="entry name" value="PUA domain-like"/>
    <property type="match status" value="1"/>
</dbReference>
<feature type="region of interest" description="Disordered" evidence="4">
    <location>
        <begin position="229"/>
        <end position="260"/>
    </location>
</feature>
<dbReference type="GO" id="GO:0061630">
    <property type="term" value="F:ubiquitin protein ligase activity"/>
    <property type="evidence" value="ECO:0007669"/>
    <property type="project" value="TreeGrafter"/>
</dbReference>
<dbReference type="InterPro" id="IPR036987">
    <property type="entry name" value="SRA-YDG_sf"/>
</dbReference>
<keyword evidence="8" id="KW-1185">Reference proteome</keyword>
<accession>A0A8H6WXI2</accession>
<dbReference type="GO" id="GO:0005634">
    <property type="term" value="C:nucleus"/>
    <property type="evidence" value="ECO:0007669"/>
    <property type="project" value="UniProtKB-SubCell"/>
</dbReference>
<evidence type="ECO:0000256" key="3">
    <source>
        <dbReference type="PROSITE-ProRule" id="PRU00358"/>
    </source>
</evidence>
<dbReference type="Proteomes" id="UP000620124">
    <property type="component" value="Unassembled WGS sequence"/>
</dbReference>
<dbReference type="GO" id="GO:0016567">
    <property type="term" value="P:protein ubiquitination"/>
    <property type="evidence" value="ECO:0007669"/>
    <property type="project" value="TreeGrafter"/>
</dbReference>
<dbReference type="Pfam" id="PF00505">
    <property type="entry name" value="HMG_box"/>
    <property type="match status" value="1"/>
</dbReference>
<dbReference type="Gene3D" id="1.10.30.10">
    <property type="entry name" value="High mobility group box domain"/>
    <property type="match status" value="1"/>
</dbReference>
<feature type="DNA-binding region" description="HMG box" evidence="2">
    <location>
        <begin position="292"/>
        <end position="360"/>
    </location>
</feature>
<dbReference type="PANTHER" id="PTHR14140">
    <property type="entry name" value="E3 UBIQUITIN-PROTEIN LIGASE UHRF-RELATED"/>
    <property type="match status" value="1"/>
</dbReference>
<dbReference type="OrthoDB" id="2270193at2759"/>
<dbReference type="InterPro" id="IPR036910">
    <property type="entry name" value="HMG_box_dom_sf"/>
</dbReference>
<sequence>MTSFKSEPPSEPSLFEASTGPSLTVESPASKVRRKLDRQHDPKIHGHMPGFPVGATFLSRTDLCHAGVHAMSQAGIHGTENGPAYSIVMSGRYSDDCDEGKTFVYPGEGGRTKKYNENGERTFHLGDHNADQDWSRGNKSLLLSFENFKNSQEDPNVQLKPVRVVRGHHLNSRYAPVHGYRYDGLYKVISATYGDGKTNFKTCKFTFERLPGQPPLPNEVLPPREFRASSSVAGLSRDGTEAGAEGSEPPHKRIKLDDDNGSIPFKCNTAATEVVVNRRRNRVSKKRDPNAPKRPVSSYLLFQNAVYGDVKGRFPDLVQAELQSKIKTQWADMSEAQKAVYRDRANKDMERYSSDKSTYNMRSSEEVPLAEAEVASAVALNQATPLARTSPVEQHSGSSNVSTPFADAPASTGCLLFAATTSASPLAFRCLCGGKVDYESGPSETLDNYEVHVKNYSHYQLATTI</sequence>
<dbReference type="GO" id="GO:0003677">
    <property type="term" value="F:DNA binding"/>
    <property type="evidence" value="ECO:0007669"/>
    <property type="project" value="UniProtKB-UniRule"/>
</dbReference>
<dbReference type="SUPFAM" id="SSF47095">
    <property type="entry name" value="HMG-box"/>
    <property type="match status" value="1"/>
</dbReference>
<reference evidence="7" key="1">
    <citation type="submission" date="2020-05" db="EMBL/GenBank/DDBJ databases">
        <title>Mycena genomes resolve the evolution of fungal bioluminescence.</title>
        <authorList>
            <person name="Tsai I.J."/>
        </authorList>
    </citation>
    <scope>NUCLEOTIDE SEQUENCE</scope>
    <source>
        <strain evidence="7">CCC161011</strain>
    </source>
</reference>
<evidence type="ECO:0000256" key="4">
    <source>
        <dbReference type="SAM" id="MobiDB-lite"/>
    </source>
</evidence>
<feature type="domain" description="YDG" evidence="6">
    <location>
        <begin position="46"/>
        <end position="209"/>
    </location>
</feature>
<dbReference type="InterPro" id="IPR003105">
    <property type="entry name" value="SRA_YDG"/>
</dbReference>
<evidence type="ECO:0000259" key="6">
    <source>
        <dbReference type="PROSITE" id="PS51015"/>
    </source>
</evidence>
<feature type="domain" description="HMG box" evidence="5">
    <location>
        <begin position="292"/>
        <end position="360"/>
    </location>
</feature>
<dbReference type="InterPro" id="IPR015947">
    <property type="entry name" value="PUA-like_sf"/>
</dbReference>
<comment type="subcellular location">
    <subcellularLocation>
        <location evidence="3">Nucleus</location>
    </subcellularLocation>
</comment>
<feature type="compositionally biased region" description="Basic and acidic residues" evidence="4">
    <location>
        <begin position="248"/>
        <end position="258"/>
    </location>
</feature>
<feature type="region of interest" description="Disordered" evidence="4">
    <location>
        <begin position="1"/>
        <end position="48"/>
    </location>
</feature>
<evidence type="ECO:0000256" key="1">
    <source>
        <dbReference type="ARBA" id="ARBA00023242"/>
    </source>
</evidence>
<dbReference type="Pfam" id="PF02182">
    <property type="entry name" value="SAD_SRA"/>
    <property type="match status" value="1"/>
</dbReference>
<dbReference type="Gene3D" id="2.30.280.10">
    <property type="entry name" value="SRA-YDG"/>
    <property type="match status" value="1"/>
</dbReference>
<proteinExistence type="predicted"/>
<protein>
    <submittedName>
        <fullName evidence="7">E3 ubiquitin-protein ligase ORTHRUS 2</fullName>
    </submittedName>
</protein>
<evidence type="ECO:0000259" key="5">
    <source>
        <dbReference type="PROSITE" id="PS50118"/>
    </source>
</evidence>
<keyword evidence="2" id="KW-0238">DNA-binding</keyword>
<dbReference type="InterPro" id="IPR009071">
    <property type="entry name" value="HMG_box_dom"/>
</dbReference>
<evidence type="ECO:0000313" key="7">
    <source>
        <dbReference type="EMBL" id="KAF7330473.1"/>
    </source>
</evidence>
<name>A0A8H6WXI2_9AGAR</name>
<dbReference type="InterPro" id="IPR045134">
    <property type="entry name" value="UHRF1/2-like"/>
</dbReference>
<evidence type="ECO:0000313" key="8">
    <source>
        <dbReference type="Proteomes" id="UP000620124"/>
    </source>
</evidence>
<dbReference type="PROSITE" id="PS50118">
    <property type="entry name" value="HMG_BOX_2"/>
    <property type="match status" value="1"/>
</dbReference>
<comment type="caution">
    <text evidence="7">The sequence shown here is derived from an EMBL/GenBank/DDBJ whole genome shotgun (WGS) entry which is preliminary data.</text>
</comment>
<dbReference type="PANTHER" id="PTHR14140:SF27">
    <property type="entry name" value="OS04G0289800 PROTEIN"/>
    <property type="match status" value="1"/>
</dbReference>
<organism evidence="7 8">
    <name type="scientific">Mycena venus</name>
    <dbReference type="NCBI Taxonomy" id="2733690"/>
    <lineage>
        <taxon>Eukaryota</taxon>
        <taxon>Fungi</taxon>
        <taxon>Dikarya</taxon>
        <taxon>Basidiomycota</taxon>
        <taxon>Agaricomycotina</taxon>
        <taxon>Agaricomycetes</taxon>
        <taxon>Agaricomycetidae</taxon>
        <taxon>Agaricales</taxon>
        <taxon>Marasmiineae</taxon>
        <taxon>Mycenaceae</taxon>
        <taxon>Mycena</taxon>
    </lineage>
</organism>
<keyword evidence="1 2" id="KW-0539">Nucleus</keyword>
<dbReference type="PROSITE" id="PS51015">
    <property type="entry name" value="YDG"/>
    <property type="match status" value="1"/>
</dbReference>